<keyword evidence="4" id="KW-0067">ATP-binding</keyword>
<gene>
    <name evidence="7" type="ORF">EAS61_37860</name>
</gene>
<evidence type="ECO:0000256" key="1">
    <source>
        <dbReference type="ARBA" id="ARBA00022741"/>
    </source>
</evidence>
<dbReference type="RefSeq" id="WP_128957199.1">
    <property type="nucleotide sequence ID" value="NZ_RKMK01000066.1"/>
</dbReference>
<dbReference type="Pfam" id="PF00271">
    <property type="entry name" value="Helicase_C"/>
    <property type="match status" value="1"/>
</dbReference>
<dbReference type="InterPro" id="IPR014001">
    <property type="entry name" value="Helicase_ATP-bd"/>
</dbReference>
<dbReference type="InterPro" id="IPR038718">
    <property type="entry name" value="SNF2-like_sf"/>
</dbReference>
<dbReference type="GO" id="GO:0005524">
    <property type="term" value="F:ATP binding"/>
    <property type="evidence" value="ECO:0007669"/>
    <property type="project" value="UniProtKB-KW"/>
</dbReference>
<evidence type="ECO:0000259" key="5">
    <source>
        <dbReference type="PROSITE" id="PS51192"/>
    </source>
</evidence>
<dbReference type="SUPFAM" id="SSF52540">
    <property type="entry name" value="P-loop containing nucleoside triphosphate hydrolases"/>
    <property type="match status" value="2"/>
</dbReference>
<keyword evidence="3 7" id="KW-0347">Helicase</keyword>
<evidence type="ECO:0000313" key="7">
    <source>
        <dbReference type="EMBL" id="RXG84831.1"/>
    </source>
</evidence>
<dbReference type="CDD" id="cd18793">
    <property type="entry name" value="SF2_C_SNF"/>
    <property type="match status" value="1"/>
</dbReference>
<protein>
    <submittedName>
        <fullName evidence="7">DEAD/DEAH box helicase</fullName>
    </submittedName>
</protein>
<evidence type="ECO:0000259" key="6">
    <source>
        <dbReference type="PROSITE" id="PS51194"/>
    </source>
</evidence>
<proteinExistence type="predicted"/>
<dbReference type="PROSITE" id="PS51192">
    <property type="entry name" value="HELICASE_ATP_BIND_1"/>
    <property type="match status" value="1"/>
</dbReference>
<dbReference type="GO" id="GO:0016787">
    <property type="term" value="F:hydrolase activity"/>
    <property type="evidence" value="ECO:0007669"/>
    <property type="project" value="UniProtKB-KW"/>
</dbReference>
<accession>A0A4Q0Q756</accession>
<dbReference type="InterPro" id="IPR049730">
    <property type="entry name" value="SNF2/RAD54-like_C"/>
</dbReference>
<dbReference type="EMBL" id="RKMK01000066">
    <property type="protein sequence ID" value="RXG84831.1"/>
    <property type="molecule type" value="Genomic_DNA"/>
</dbReference>
<sequence length="492" mass="56120">MLKPRTDIRLEARFPGYAYQVDAVEAVKKLPYAAVFHEQGLGKTKIGVDVALEWLRSDEIDSVLVVTKRGLIENWKEEIRTHTFVVPRVLDQKKPSNFFALNSPVRVYLTHYEVIKAEERRLSLFLKTRRVAAILDESHKIKNPESELAKVFHRLREGFVRRVIMTGTPVANRPFDLWSQIFFLDGGKALGTDFAAFESSLDLANDLWSNESKRSHFEAALANVFARIQGFCIRETKQSAGIQLPEKRVENVVVEAERRQRELYDSFRYAVRAEIVRDGKLIEDNAEDILKRLLRLVQVASNPELVDHAYDAIPGKFPKLLSMLEEIKSRASKVIVWTSFVDNADWLSRSLAAFNPAVVHGNKSIDERNDAIRRFKSDKQCTVLIATPGAAKEGLTLTVANHAVFYDRSFSLDDYLQAQDRIHRISQEQTCYVWNLICKDTVDEWVDMLLSAKRLAAQLVQNDIAAAEYRQQANYDFGRLVREILGAEGGHA</sequence>
<feature type="domain" description="Helicase C-terminal" evidence="6">
    <location>
        <begin position="319"/>
        <end position="475"/>
    </location>
</feature>
<dbReference type="InterPro" id="IPR050628">
    <property type="entry name" value="SNF2_RAD54_helicase_TF"/>
</dbReference>
<name>A0A4Q0Q756_9BRAD</name>
<dbReference type="InterPro" id="IPR027417">
    <property type="entry name" value="P-loop_NTPase"/>
</dbReference>
<evidence type="ECO:0000256" key="2">
    <source>
        <dbReference type="ARBA" id="ARBA00022801"/>
    </source>
</evidence>
<comment type="caution">
    <text evidence="7">The sequence shown here is derived from an EMBL/GenBank/DDBJ whole genome shotgun (WGS) entry which is preliminary data.</text>
</comment>
<dbReference type="PANTHER" id="PTHR45626:SF17">
    <property type="entry name" value="HELICASE-LIKE TRANSCRIPTION FACTOR"/>
    <property type="match status" value="1"/>
</dbReference>
<dbReference type="GO" id="GO:0008094">
    <property type="term" value="F:ATP-dependent activity, acting on DNA"/>
    <property type="evidence" value="ECO:0007669"/>
    <property type="project" value="TreeGrafter"/>
</dbReference>
<evidence type="ECO:0000256" key="4">
    <source>
        <dbReference type="ARBA" id="ARBA00022840"/>
    </source>
</evidence>
<dbReference type="InterPro" id="IPR001650">
    <property type="entry name" value="Helicase_C-like"/>
</dbReference>
<dbReference type="PROSITE" id="PS51194">
    <property type="entry name" value="HELICASE_CTER"/>
    <property type="match status" value="1"/>
</dbReference>
<dbReference type="Gene3D" id="3.40.50.300">
    <property type="entry name" value="P-loop containing nucleotide triphosphate hydrolases"/>
    <property type="match status" value="1"/>
</dbReference>
<dbReference type="GO" id="GO:0006281">
    <property type="term" value="P:DNA repair"/>
    <property type="evidence" value="ECO:0007669"/>
    <property type="project" value="TreeGrafter"/>
</dbReference>
<dbReference type="InterPro" id="IPR000330">
    <property type="entry name" value="SNF2_N"/>
</dbReference>
<feature type="domain" description="Helicase ATP-binding" evidence="5">
    <location>
        <begin position="24"/>
        <end position="187"/>
    </location>
</feature>
<dbReference type="Proteomes" id="UP000290174">
    <property type="component" value="Unassembled WGS sequence"/>
</dbReference>
<evidence type="ECO:0000313" key="8">
    <source>
        <dbReference type="Proteomes" id="UP000290174"/>
    </source>
</evidence>
<keyword evidence="2" id="KW-0378">Hydrolase</keyword>
<reference evidence="7 8" key="1">
    <citation type="submission" date="2018-11" db="EMBL/GenBank/DDBJ databases">
        <title>Bradyrhizobium sp. nov., isolated from effective nodules of peanut in China.</title>
        <authorList>
            <person name="Li Y."/>
        </authorList>
    </citation>
    <scope>NUCLEOTIDE SEQUENCE [LARGE SCALE GENOMIC DNA]</scope>
    <source>
        <strain evidence="7 8">CCBAU 51770</strain>
    </source>
</reference>
<organism evidence="7 8">
    <name type="scientific">Bradyrhizobium zhanjiangense</name>
    <dbReference type="NCBI Taxonomy" id="1325107"/>
    <lineage>
        <taxon>Bacteria</taxon>
        <taxon>Pseudomonadati</taxon>
        <taxon>Pseudomonadota</taxon>
        <taxon>Alphaproteobacteria</taxon>
        <taxon>Hyphomicrobiales</taxon>
        <taxon>Nitrobacteraceae</taxon>
        <taxon>Bradyrhizobium</taxon>
    </lineage>
</organism>
<dbReference type="GO" id="GO:0004386">
    <property type="term" value="F:helicase activity"/>
    <property type="evidence" value="ECO:0007669"/>
    <property type="project" value="UniProtKB-KW"/>
</dbReference>
<dbReference type="SMART" id="SM00490">
    <property type="entry name" value="HELICc"/>
    <property type="match status" value="1"/>
</dbReference>
<dbReference type="Pfam" id="PF00176">
    <property type="entry name" value="SNF2-rel_dom"/>
    <property type="match status" value="1"/>
</dbReference>
<dbReference type="PANTHER" id="PTHR45626">
    <property type="entry name" value="TRANSCRIPTION TERMINATION FACTOR 2-RELATED"/>
    <property type="match status" value="1"/>
</dbReference>
<dbReference type="Gene3D" id="3.40.50.10810">
    <property type="entry name" value="Tandem AAA-ATPase domain"/>
    <property type="match status" value="1"/>
</dbReference>
<dbReference type="AlphaFoldDB" id="A0A4Q0Q756"/>
<dbReference type="SMART" id="SM00487">
    <property type="entry name" value="DEXDc"/>
    <property type="match status" value="1"/>
</dbReference>
<keyword evidence="1" id="KW-0547">Nucleotide-binding</keyword>
<evidence type="ECO:0000256" key="3">
    <source>
        <dbReference type="ARBA" id="ARBA00022806"/>
    </source>
</evidence>